<keyword evidence="4 7" id="KW-0949">S-adenosyl-L-methionine</keyword>
<dbReference type="InterPro" id="IPR029063">
    <property type="entry name" value="SAM-dependent_MTases_sf"/>
</dbReference>
<dbReference type="RefSeq" id="WP_269908316.1">
    <property type="nucleotide sequence ID" value="NZ_JAPFQA010000021.1"/>
</dbReference>
<evidence type="ECO:0000256" key="3">
    <source>
        <dbReference type="ARBA" id="ARBA00022679"/>
    </source>
</evidence>
<dbReference type="PRINTS" id="PR00105">
    <property type="entry name" value="C5METTRFRASE"/>
</dbReference>
<keyword evidence="9" id="KW-1185">Reference proteome</keyword>
<comment type="caution">
    <text evidence="8">The sequence shown here is derived from an EMBL/GenBank/DDBJ whole genome shotgun (WGS) entry which is preliminary data.</text>
</comment>
<proteinExistence type="inferred from homology"/>
<evidence type="ECO:0000313" key="9">
    <source>
        <dbReference type="Proteomes" id="UP001152178"/>
    </source>
</evidence>
<name>A0ABT4R2J4_9HYPH</name>
<dbReference type="PANTHER" id="PTHR10629">
    <property type="entry name" value="CYTOSINE-SPECIFIC METHYLTRANSFERASE"/>
    <property type="match status" value="1"/>
</dbReference>
<keyword evidence="5" id="KW-0680">Restriction system</keyword>
<sequence length="563" mass="62590">MAGLRAVDLFCGAGGFALGLKRAGFEIVKSLDFNLAALAVHSANLEEIPRGLLPTLPIIPPWRSKKRPPLRGRLSEHRRVVQHADLMDILSHGPEMATIRPDIIVGGPPCQPYSRAGPQRGDGDWRSALTEAFAIMIACGRPRYFVMENVPELTKSHAYKRVVEMFRALGYGLTETAVDASLYGAAQGRNRWICAGALNDSDGWLLEYLEQYASVRHLTVADELGSAFGATLEDIVIPGRARVTEVQPKTADRKFAREGGHTRLKDRDVQIALRSLPTDRFYFCRPGGAQTPNVRVIRDPSPTVTGKSTGGVGKDYEPRPVDWIDLRKLPQPTFEEFSRLCGFPTDWKWDVPGYRTAVNFSTLLTSASPTQTEIKQMLGNAVAPPLAECIGRAIADHSLARVPTSRSSKCLREGTGDRALHESRDFEVPTAYSDWLKAHRLFKRPKDLSQELSNLRRAKREVAARGLASTRDELAALDRVLQVALAPLNDGMRSSLRRALRDFADWEDQDNARKAELTSQRKARKRDREYGEADAWVQAQLQAEELEARQAQRPLKLGRSKAG</sequence>
<evidence type="ECO:0000256" key="1">
    <source>
        <dbReference type="ARBA" id="ARBA00011975"/>
    </source>
</evidence>
<evidence type="ECO:0000256" key="5">
    <source>
        <dbReference type="ARBA" id="ARBA00022747"/>
    </source>
</evidence>
<comment type="similarity">
    <text evidence="7">Belongs to the class I-like SAM-binding methyltransferase superfamily. C5-methyltransferase family.</text>
</comment>
<accession>A0ABT4R2J4</accession>
<evidence type="ECO:0000313" key="8">
    <source>
        <dbReference type="EMBL" id="MCZ8548052.1"/>
    </source>
</evidence>
<dbReference type="EMBL" id="JAPFQA010000021">
    <property type="protein sequence ID" value="MCZ8548052.1"/>
    <property type="molecule type" value="Genomic_DNA"/>
</dbReference>
<gene>
    <name evidence="8" type="ORF">OOJ09_28075</name>
</gene>
<organism evidence="8 9">
    <name type="scientific">Mesorhizobium qingshengii</name>
    <dbReference type="NCBI Taxonomy" id="1165689"/>
    <lineage>
        <taxon>Bacteria</taxon>
        <taxon>Pseudomonadati</taxon>
        <taxon>Pseudomonadota</taxon>
        <taxon>Alphaproteobacteria</taxon>
        <taxon>Hyphomicrobiales</taxon>
        <taxon>Phyllobacteriaceae</taxon>
        <taxon>Mesorhizobium</taxon>
    </lineage>
</organism>
<dbReference type="Gene3D" id="3.40.50.150">
    <property type="entry name" value="Vaccinia Virus protein VP39"/>
    <property type="match status" value="1"/>
</dbReference>
<dbReference type="PROSITE" id="PS00094">
    <property type="entry name" value="C5_MTASE_1"/>
    <property type="match status" value="1"/>
</dbReference>
<feature type="active site" evidence="7">
    <location>
        <position position="110"/>
    </location>
</feature>
<evidence type="ECO:0000256" key="4">
    <source>
        <dbReference type="ARBA" id="ARBA00022691"/>
    </source>
</evidence>
<reference evidence="8" key="1">
    <citation type="submission" date="2022-11" db="EMBL/GenBank/DDBJ databases">
        <authorList>
            <person name="Coimbra C."/>
        </authorList>
    </citation>
    <scope>NUCLEOTIDE SEQUENCE</scope>
    <source>
        <strain evidence="8">Jales19</strain>
    </source>
</reference>
<dbReference type="SUPFAM" id="SSF53335">
    <property type="entry name" value="S-adenosyl-L-methionine-dependent methyltransferases"/>
    <property type="match status" value="1"/>
</dbReference>
<dbReference type="GO" id="GO:0032259">
    <property type="term" value="P:methylation"/>
    <property type="evidence" value="ECO:0007669"/>
    <property type="project" value="UniProtKB-KW"/>
</dbReference>
<comment type="catalytic activity">
    <reaction evidence="6">
        <text>a 2'-deoxycytidine in DNA + S-adenosyl-L-methionine = a 5-methyl-2'-deoxycytidine in DNA + S-adenosyl-L-homocysteine + H(+)</text>
        <dbReference type="Rhea" id="RHEA:13681"/>
        <dbReference type="Rhea" id="RHEA-COMP:11369"/>
        <dbReference type="Rhea" id="RHEA-COMP:11370"/>
        <dbReference type="ChEBI" id="CHEBI:15378"/>
        <dbReference type="ChEBI" id="CHEBI:57856"/>
        <dbReference type="ChEBI" id="CHEBI:59789"/>
        <dbReference type="ChEBI" id="CHEBI:85452"/>
        <dbReference type="ChEBI" id="CHEBI:85454"/>
        <dbReference type="EC" id="2.1.1.37"/>
    </reaction>
</comment>
<dbReference type="GO" id="GO:0008168">
    <property type="term" value="F:methyltransferase activity"/>
    <property type="evidence" value="ECO:0007669"/>
    <property type="project" value="UniProtKB-KW"/>
</dbReference>
<dbReference type="InterPro" id="IPR050390">
    <property type="entry name" value="C5-Methyltransferase"/>
</dbReference>
<evidence type="ECO:0000256" key="7">
    <source>
        <dbReference type="PROSITE-ProRule" id="PRU01016"/>
    </source>
</evidence>
<dbReference type="PROSITE" id="PS00095">
    <property type="entry name" value="C5_MTASE_2"/>
    <property type="match status" value="1"/>
</dbReference>
<dbReference type="InterPro" id="IPR001525">
    <property type="entry name" value="C5_MeTfrase"/>
</dbReference>
<keyword evidence="2 7" id="KW-0489">Methyltransferase</keyword>
<dbReference type="InterPro" id="IPR031303">
    <property type="entry name" value="C5_meth_CS"/>
</dbReference>
<dbReference type="PANTHER" id="PTHR10629:SF52">
    <property type="entry name" value="DNA (CYTOSINE-5)-METHYLTRANSFERASE 1"/>
    <property type="match status" value="1"/>
</dbReference>
<dbReference type="Gene3D" id="3.90.120.10">
    <property type="entry name" value="DNA Methylase, subunit A, domain 2"/>
    <property type="match status" value="1"/>
</dbReference>
<evidence type="ECO:0000256" key="6">
    <source>
        <dbReference type="ARBA" id="ARBA00047422"/>
    </source>
</evidence>
<dbReference type="Proteomes" id="UP001152178">
    <property type="component" value="Unassembled WGS sequence"/>
</dbReference>
<protein>
    <recommendedName>
        <fullName evidence="1">DNA (cytosine-5-)-methyltransferase</fullName>
        <ecNumber evidence="1">2.1.1.37</ecNumber>
    </recommendedName>
</protein>
<dbReference type="PROSITE" id="PS51679">
    <property type="entry name" value="SAM_MT_C5"/>
    <property type="match status" value="1"/>
</dbReference>
<dbReference type="EC" id="2.1.1.37" evidence="1"/>
<dbReference type="InterPro" id="IPR018117">
    <property type="entry name" value="C5_DNA_meth_AS"/>
</dbReference>
<keyword evidence="3 7" id="KW-0808">Transferase</keyword>
<dbReference type="Pfam" id="PF00145">
    <property type="entry name" value="DNA_methylase"/>
    <property type="match status" value="2"/>
</dbReference>
<evidence type="ECO:0000256" key="2">
    <source>
        <dbReference type="ARBA" id="ARBA00022603"/>
    </source>
</evidence>